<dbReference type="InterPro" id="IPR008258">
    <property type="entry name" value="Transglycosylase_SLT_dom_1"/>
</dbReference>
<dbReference type="SUPFAM" id="SSF53955">
    <property type="entry name" value="Lysozyme-like"/>
    <property type="match status" value="1"/>
</dbReference>
<dbReference type="InterPro" id="IPR023346">
    <property type="entry name" value="Lysozyme-like_dom_sf"/>
</dbReference>
<gene>
    <name evidence="4" type="ORF">INF26_02735</name>
</gene>
<keyword evidence="5" id="KW-1185">Reference proteome</keyword>
<dbReference type="EMBL" id="JADCJZ010000001">
    <property type="protein sequence ID" value="MBE5023771.1"/>
    <property type="molecule type" value="Genomic_DNA"/>
</dbReference>
<keyword evidence="2" id="KW-0812">Transmembrane</keyword>
<feature type="region of interest" description="Disordered" evidence="1">
    <location>
        <begin position="1"/>
        <end position="24"/>
    </location>
</feature>
<comment type="caution">
    <text evidence="4">The sequence shown here is derived from an EMBL/GenBank/DDBJ whole genome shotgun (WGS) entry which is preliminary data.</text>
</comment>
<dbReference type="Proteomes" id="UP001194273">
    <property type="component" value="Unassembled WGS sequence"/>
</dbReference>
<evidence type="ECO:0000259" key="3">
    <source>
        <dbReference type="Pfam" id="PF01464"/>
    </source>
</evidence>
<organism evidence="4 5">
    <name type="scientific">Thermophilibacter gallinarum</name>
    <dbReference type="NCBI Taxonomy" id="2779357"/>
    <lineage>
        <taxon>Bacteria</taxon>
        <taxon>Bacillati</taxon>
        <taxon>Actinomycetota</taxon>
        <taxon>Coriobacteriia</taxon>
        <taxon>Coriobacteriales</taxon>
        <taxon>Atopobiaceae</taxon>
        <taxon>Thermophilibacter</taxon>
    </lineage>
</organism>
<feature type="compositionally biased region" description="Basic residues" evidence="1">
    <location>
        <begin position="1"/>
        <end position="16"/>
    </location>
</feature>
<evidence type="ECO:0000256" key="1">
    <source>
        <dbReference type="SAM" id="MobiDB-lite"/>
    </source>
</evidence>
<proteinExistence type="predicted"/>
<evidence type="ECO:0000313" key="5">
    <source>
        <dbReference type="Proteomes" id="UP001194273"/>
    </source>
</evidence>
<evidence type="ECO:0000256" key="2">
    <source>
        <dbReference type="SAM" id="Phobius"/>
    </source>
</evidence>
<dbReference type="PANTHER" id="PTHR37423:SF2">
    <property type="entry name" value="MEMBRANE-BOUND LYTIC MUREIN TRANSGLYCOSYLASE C"/>
    <property type="match status" value="1"/>
</dbReference>
<dbReference type="CDD" id="cd16896">
    <property type="entry name" value="LT_Slt70-like"/>
    <property type="match status" value="1"/>
</dbReference>
<sequence>MAGRRPTPRHATRRPTPRSGAAPRGGERFARWYRVVPVVVLVMVLAVVAVVVALPTSLGRALHPVRHADQIEASCERHGVDPLLACAVIECESGWDEGAVSPVGAVGLMQVMPDTARSLVSLGLVDDDAYDPDDLADPATNIEYGCAYLGYLQEHLSGLEEVIAAYNAGIGAVQGWISEGGTIPEDVEYAETRAYLDRVLAAYEAYQDSYPNGITGT</sequence>
<reference evidence="4 5" key="1">
    <citation type="submission" date="2020-10" db="EMBL/GenBank/DDBJ databases">
        <title>ChiBAC.</title>
        <authorList>
            <person name="Zenner C."/>
            <person name="Hitch T.C.A."/>
            <person name="Clavel T."/>
        </authorList>
    </citation>
    <scope>NUCLEOTIDE SEQUENCE [LARGE SCALE GENOMIC DNA]</scope>
    <source>
        <strain evidence="4 5">DSM 107455</strain>
    </source>
</reference>
<keyword evidence="2" id="KW-0472">Membrane</keyword>
<dbReference type="Pfam" id="PF01464">
    <property type="entry name" value="SLT"/>
    <property type="match status" value="1"/>
</dbReference>
<keyword evidence="2" id="KW-1133">Transmembrane helix</keyword>
<evidence type="ECO:0000313" key="4">
    <source>
        <dbReference type="EMBL" id="MBE5023771.1"/>
    </source>
</evidence>
<feature type="domain" description="Transglycosylase SLT" evidence="3">
    <location>
        <begin position="72"/>
        <end position="180"/>
    </location>
</feature>
<protein>
    <submittedName>
        <fullName evidence="4">Lytic transglycosylase domain-containing protein</fullName>
    </submittedName>
</protein>
<dbReference type="PANTHER" id="PTHR37423">
    <property type="entry name" value="SOLUBLE LYTIC MUREIN TRANSGLYCOSYLASE-RELATED"/>
    <property type="match status" value="1"/>
</dbReference>
<name>A0ABR9QRS0_9ACTN</name>
<dbReference type="RefSeq" id="WP_193529185.1">
    <property type="nucleotide sequence ID" value="NZ_JADCJZ010000001.1"/>
</dbReference>
<dbReference type="Gene3D" id="1.10.530.10">
    <property type="match status" value="1"/>
</dbReference>
<accession>A0ABR9QRS0</accession>
<feature type="transmembrane region" description="Helical" evidence="2">
    <location>
        <begin position="32"/>
        <end position="54"/>
    </location>
</feature>